<proteinExistence type="predicted"/>
<evidence type="ECO:0000313" key="3">
    <source>
        <dbReference type="EMBL" id="BBO78937.1"/>
    </source>
</evidence>
<keyword evidence="4" id="KW-1185">Reference proteome</keyword>
<keyword evidence="1" id="KW-0732">Signal</keyword>
<feature type="chain" id="PRO_5024455533" description="Uncharacterized protein TP-0789 domain-containing protein" evidence="1">
    <location>
        <begin position="22"/>
        <end position="270"/>
    </location>
</feature>
<dbReference type="Pfam" id="PF17131">
    <property type="entry name" value="LolA_like"/>
    <property type="match status" value="1"/>
</dbReference>
<sequence>MKIKWLCSFLLTLMLGSTAHAAEIGPYDRATAEKDGRRIFDIADHFNEPEKDLLAYTRMTLKSGDTVRDTRKVILKEFTDGDLSRILFRFTDSLKRGLTFLTIETNGPTNDQYLYVPAIGRPRQIASQDRQNNFEDTDMTNEDLGGLKLDDYTYKRGRDAALAGHACYKVTARAKATDARFPKRIAWFNQENFIPLQIKVYNRDNKLQRVIVAGDVRTIGGIHLPFKTVAKDLIEDHTTILEIVRAEVDSGIDPLDFDKEKMGAAWKESF</sequence>
<feature type="domain" description="Uncharacterized protein TP-0789" evidence="2">
    <location>
        <begin position="86"/>
        <end position="262"/>
    </location>
</feature>
<evidence type="ECO:0000313" key="4">
    <source>
        <dbReference type="Proteomes" id="UP000427769"/>
    </source>
</evidence>
<dbReference type="InterPro" id="IPR033399">
    <property type="entry name" value="TP_0789-like"/>
</dbReference>
<feature type="signal peptide" evidence="1">
    <location>
        <begin position="1"/>
        <end position="21"/>
    </location>
</feature>
<protein>
    <recommendedName>
        <fullName evidence="2">Uncharacterized protein TP-0789 domain-containing protein</fullName>
    </recommendedName>
</protein>
<gene>
    <name evidence="3" type="ORF">DSCW_63540</name>
</gene>
<dbReference type="EMBL" id="AP021875">
    <property type="protein sequence ID" value="BBO78937.1"/>
    <property type="molecule type" value="Genomic_DNA"/>
</dbReference>
<dbReference type="OrthoDB" id="9803781at2"/>
<dbReference type="Gene3D" id="2.50.20.10">
    <property type="entry name" value="Lipoprotein localisation LolA/LolB/LppX"/>
    <property type="match status" value="1"/>
</dbReference>
<organism evidence="3 4">
    <name type="scientific">Desulfosarcina widdelii</name>
    <dbReference type="NCBI Taxonomy" id="947919"/>
    <lineage>
        <taxon>Bacteria</taxon>
        <taxon>Pseudomonadati</taxon>
        <taxon>Thermodesulfobacteriota</taxon>
        <taxon>Desulfobacteria</taxon>
        <taxon>Desulfobacterales</taxon>
        <taxon>Desulfosarcinaceae</taxon>
        <taxon>Desulfosarcina</taxon>
    </lineage>
</organism>
<accession>A0A5K7ZQ34</accession>
<dbReference type="RefSeq" id="WP_155307518.1">
    <property type="nucleotide sequence ID" value="NZ_AP021875.1"/>
</dbReference>
<evidence type="ECO:0000259" key="2">
    <source>
        <dbReference type="Pfam" id="PF17131"/>
    </source>
</evidence>
<evidence type="ECO:0000256" key="1">
    <source>
        <dbReference type="SAM" id="SignalP"/>
    </source>
</evidence>
<dbReference type="AlphaFoldDB" id="A0A5K7ZQ34"/>
<dbReference type="CDD" id="cd16329">
    <property type="entry name" value="LolA_like"/>
    <property type="match status" value="1"/>
</dbReference>
<name>A0A5K7ZQ34_9BACT</name>
<dbReference type="Proteomes" id="UP000427769">
    <property type="component" value="Chromosome"/>
</dbReference>
<reference evidence="3 4" key="1">
    <citation type="submission" date="2019-11" db="EMBL/GenBank/DDBJ databases">
        <title>Comparative genomics of hydrocarbon-degrading Desulfosarcina strains.</title>
        <authorList>
            <person name="Watanabe M."/>
            <person name="Kojima H."/>
            <person name="Fukui M."/>
        </authorList>
    </citation>
    <scope>NUCLEOTIDE SEQUENCE [LARGE SCALE GENOMIC DNA]</scope>
    <source>
        <strain evidence="3 4">PP31</strain>
    </source>
</reference>
<dbReference type="KEGG" id="dwd:DSCW_63540"/>